<keyword evidence="3" id="KW-1185">Reference proteome</keyword>
<gene>
    <name evidence="2" type="ORF">FJT64_002201</name>
</gene>
<comment type="caution">
    <text evidence="2">The sequence shown here is derived from an EMBL/GenBank/DDBJ whole genome shotgun (WGS) entry which is preliminary data.</text>
</comment>
<accession>A0A6A4WZE0</accession>
<dbReference type="AlphaFoldDB" id="A0A6A4WZE0"/>
<feature type="region of interest" description="Disordered" evidence="1">
    <location>
        <begin position="1"/>
        <end position="31"/>
    </location>
</feature>
<evidence type="ECO:0000256" key="1">
    <source>
        <dbReference type="SAM" id="MobiDB-lite"/>
    </source>
</evidence>
<name>A0A6A4WZE0_AMPAM</name>
<protein>
    <submittedName>
        <fullName evidence="2">Uncharacterized protein</fullName>
    </submittedName>
</protein>
<feature type="region of interest" description="Disordered" evidence="1">
    <location>
        <begin position="104"/>
        <end position="126"/>
    </location>
</feature>
<dbReference type="EMBL" id="VIIS01000536">
    <property type="protein sequence ID" value="KAF0307858.1"/>
    <property type="molecule type" value="Genomic_DNA"/>
</dbReference>
<evidence type="ECO:0000313" key="2">
    <source>
        <dbReference type="EMBL" id="KAF0307858.1"/>
    </source>
</evidence>
<feature type="region of interest" description="Disordered" evidence="1">
    <location>
        <begin position="71"/>
        <end position="92"/>
    </location>
</feature>
<reference evidence="2 3" key="1">
    <citation type="submission" date="2019-07" db="EMBL/GenBank/DDBJ databases">
        <title>Draft genome assembly of a fouling barnacle, Amphibalanus amphitrite (Darwin, 1854): The first reference genome for Thecostraca.</title>
        <authorList>
            <person name="Kim W."/>
        </authorList>
    </citation>
    <scope>NUCLEOTIDE SEQUENCE [LARGE SCALE GENOMIC DNA]</scope>
    <source>
        <strain evidence="2">SNU_AA5</strain>
        <tissue evidence="2">Soma without cirri and trophi</tissue>
    </source>
</reference>
<proteinExistence type="predicted"/>
<evidence type="ECO:0000313" key="3">
    <source>
        <dbReference type="Proteomes" id="UP000440578"/>
    </source>
</evidence>
<sequence length="126" mass="13500">MGGVSAGPSPAGQMTQLKSKEPPPTWNEREINGNCEFGVKSYLHQFYDGPESVDFDLYEYEVKSNALAAREGGGGQRSLYRSQAAPPSPTEATVPATAQLISIQPDAPPRYDVTNVQSDVTGTGEH</sequence>
<organism evidence="2 3">
    <name type="scientific">Amphibalanus amphitrite</name>
    <name type="common">Striped barnacle</name>
    <name type="synonym">Balanus amphitrite</name>
    <dbReference type="NCBI Taxonomy" id="1232801"/>
    <lineage>
        <taxon>Eukaryota</taxon>
        <taxon>Metazoa</taxon>
        <taxon>Ecdysozoa</taxon>
        <taxon>Arthropoda</taxon>
        <taxon>Crustacea</taxon>
        <taxon>Multicrustacea</taxon>
        <taxon>Cirripedia</taxon>
        <taxon>Thoracica</taxon>
        <taxon>Thoracicalcarea</taxon>
        <taxon>Balanomorpha</taxon>
        <taxon>Balanoidea</taxon>
        <taxon>Balanidae</taxon>
        <taxon>Amphibalaninae</taxon>
        <taxon>Amphibalanus</taxon>
    </lineage>
</organism>
<feature type="compositionally biased region" description="Polar residues" evidence="1">
    <location>
        <begin position="114"/>
        <end position="126"/>
    </location>
</feature>
<dbReference type="Proteomes" id="UP000440578">
    <property type="component" value="Unassembled WGS sequence"/>
</dbReference>